<evidence type="ECO:0000313" key="4">
    <source>
        <dbReference type="EMBL" id="CAL1151762.1"/>
    </source>
</evidence>
<keyword evidence="1" id="KW-0433">Leucine-rich repeat</keyword>
<comment type="caution">
    <text evidence="3">The sequence shown here is derived from an EMBL/GenBank/DDBJ whole genome shotgun (WGS) entry which is preliminary data.</text>
</comment>
<sequence>MMPHQQPPVEAPLQFCPTSIAAISSTLNVLNTAGNRLEDLQELTPLRLSTLDLSENKIRQVGELKEVISGDVLRRVTLQGNPFAFHDRRYRSAVVLCSTAIEEIDGREVLPQETWRLVVAVSRTSESAEVDTESERPIDLQERDFVRRLDEQKRKLNVASLGREEHGIICAWHSISMWCLAGTAQKTSEPGSYGWKTKKSWCHAREGTLTGQCEM</sequence>
<evidence type="ECO:0000256" key="2">
    <source>
        <dbReference type="ARBA" id="ARBA00022737"/>
    </source>
</evidence>
<evidence type="ECO:0000313" key="3">
    <source>
        <dbReference type="EMBL" id="CAI3998387.1"/>
    </source>
</evidence>
<dbReference type="InterPro" id="IPR032675">
    <property type="entry name" value="LRR_dom_sf"/>
</dbReference>
<dbReference type="InterPro" id="IPR001611">
    <property type="entry name" value="Leu-rich_rpt"/>
</dbReference>
<dbReference type="SUPFAM" id="SSF52058">
    <property type="entry name" value="L domain-like"/>
    <property type="match status" value="1"/>
</dbReference>
<protein>
    <submittedName>
        <fullName evidence="5">Protein phosphatase 1 regulatory subunit 42 (Leucine-rich repeat-containing protein 67)</fullName>
    </submittedName>
</protein>
<dbReference type="PANTHER" id="PTHR15454:SF56">
    <property type="entry name" value="PROTEIN PHOSPHATASE 1 REGULATORY SUBUNIT 7-RELATED"/>
    <property type="match status" value="1"/>
</dbReference>
<dbReference type="PANTHER" id="PTHR15454">
    <property type="entry name" value="NISCHARIN RELATED"/>
    <property type="match status" value="1"/>
</dbReference>
<dbReference type="GO" id="GO:0005737">
    <property type="term" value="C:cytoplasm"/>
    <property type="evidence" value="ECO:0007669"/>
    <property type="project" value="TreeGrafter"/>
</dbReference>
<dbReference type="EMBL" id="CAMXCT020002471">
    <property type="protein sequence ID" value="CAL1151762.1"/>
    <property type="molecule type" value="Genomic_DNA"/>
</dbReference>
<reference evidence="4" key="2">
    <citation type="submission" date="2024-04" db="EMBL/GenBank/DDBJ databases">
        <authorList>
            <person name="Chen Y."/>
            <person name="Shah S."/>
            <person name="Dougan E. K."/>
            <person name="Thang M."/>
            <person name="Chan C."/>
        </authorList>
    </citation>
    <scope>NUCLEOTIDE SEQUENCE [LARGE SCALE GENOMIC DNA]</scope>
</reference>
<dbReference type="Proteomes" id="UP001152797">
    <property type="component" value="Unassembled WGS sequence"/>
</dbReference>
<evidence type="ECO:0000313" key="5">
    <source>
        <dbReference type="EMBL" id="CAL4785699.1"/>
    </source>
</evidence>
<dbReference type="AlphaFoldDB" id="A0A9P1CTR4"/>
<accession>A0A9P1CTR4</accession>
<dbReference type="PROSITE" id="PS51450">
    <property type="entry name" value="LRR"/>
    <property type="match status" value="1"/>
</dbReference>
<organism evidence="3">
    <name type="scientific">Cladocopium goreaui</name>
    <dbReference type="NCBI Taxonomy" id="2562237"/>
    <lineage>
        <taxon>Eukaryota</taxon>
        <taxon>Sar</taxon>
        <taxon>Alveolata</taxon>
        <taxon>Dinophyceae</taxon>
        <taxon>Suessiales</taxon>
        <taxon>Symbiodiniaceae</taxon>
        <taxon>Cladocopium</taxon>
    </lineage>
</organism>
<evidence type="ECO:0000313" key="6">
    <source>
        <dbReference type="Proteomes" id="UP001152797"/>
    </source>
</evidence>
<proteinExistence type="predicted"/>
<keyword evidence="2" id="KW-0677">Repeat</keyword>
<gene>
    <name evidence="3" type="ORF">C1SCF055_LOCUS24694</name>
</gene>
<reference evidence="3" key="1">
    <citation type="submission" date="2022-10" db="EMBL/GenBank/DDBJ databases">
        <authorList>
            <person name="Chen Y."/>
            <person name="Dougan E. K."/>
            <person name="Chan C."/>
            <person name="Rhodes N."/>
            <person name="Thang M."/>
        </authorList>
    </citation>
    <scope>NUCLEOTIDE SEQUENCE</scope>
</reference>
<evidence type="ECO:0000256" key="1">
    <source>
        <dbReference type="ARBA" id="ARBA00022614"/>
    </source>
</evidence>
<dbReference type="OrthoDB" id="436566at2759"/>
<dbReference type="EMBL" id="CAMXCT030002471">
    <property type="protein sequence ID" value="CAL4785699.1"/>
    <property type="molecule type" value="Genomic_DNA"/>
</dbReference>
<keyword evidence="6" id="KW-1185">Reference proteome</keyword>
<dbReference type="Gene3D" id="3.80.10.10">
    <property type="entry name" value="Ribonuclease Inhibitor"/>
    <property type="match status" value="1"/>
</dbReference>
<dbReference type="EMBL" id="CAMXCT010002471">
    <property type="protein sequence ID" value="CAI3998387.1"/>
    <property type="molecule type" value="Genomic_DNA"/>
</dbReference>
<name>A0A9P1CTR4_9DINO</name>